<dbReference type="PROSITE" id="PS50920">
    <property type="entry name" value="SOLCAR"/>
    <property type="match status" value="3"/>
</dbReference>
<comment type="catalytic activity">
    <reaction evidence="17">
        <text>2-oxoheptanedioate(in) + 2-oxoglutarate(out) = 2-oxoheptanedioate(out) + 2-oxoglutarate(in)</text>
        <dbReference type="Rhea" id="RHEA:71755"/>
        <dbReference type="ChEBI" id="CHEBI:16810"/>
        <dbReference type="ChEBI" id="CHEBI:72701"/>
    </reaction>
</comment>
<dbReference type="AlphaFoldDB" id="W8ATD1"/>
<accession>W8ATD1</accession>
<evidence type="ECO:0000256" key="7">
    <source>
        <dbReference type="ARBA" id="ARBA00022989"/>
    </source>
</evidence>
<proteinExistence type="evidence at transcript level"/>
<name>W8ATD1_CERCA</name>
<dbReference type="Pfam" id="PF00153">
    <property type="entry name" value="Mito_carr"/>
    <property type="match status" value="3"/>
</dbReference>
<evidence type="ECO:0000256" key="18">
    <source>
        <dbReference type="ARBA" id="ARBA00048920"/>
    </source>
</evidence>
<keyword evidence="5" id="KW-0677">Repeat</keyword>
<comment type="catalytic activity">
    <reaction evidence="10">
        <text>2-oxoadipate(in) + 2-oxoglutarate(out) = 2-oxoadipate(out) + 2-oxoglutarate(in)</text>
        <dbReference type="Rhea" id="RHEA:71739"/>
        <dbReference type="ChEBI" id="CHEBI:16810"/>
        <dbReference type="ChEBI" id="CHEBI:57499"/>
    </reaction>
</comment>
<evidence type="ECO:0000256" key="3">
    <source>
        <dbReference type="ARBA" id="ARBA00022448"/>
    </source>
</evidence>
<dbReference type="PANTHER" id="PTHR46356:SF1">
    <property type="entry name" value="MITOCHONDRIAL 2-OXODICARBOXYLATE CARRIER"/>
    <property type="match status" value="1"/>
</dbReference>
<evidence type="ECO:0000256" key="5">
    <source>
        <dbReference type="ARBA" id="ARBA00022737"/>
    </source>
</evidence>
<evidence type="ECO:0000256" key="17">
    <source>
        <dbReference type="ARBA" id="ARBA00048581"/>
    </source>
</evidence>
<dbReference type="GeneID" id="101450256"/>
<comment type="catalytic activity">
    <reaction evidence="14">
        <text>heptanedioate(in) + 2-oxoglutarate(out) = heptanedioate(out) + 2-oxoglutarate(in)</text>
        <dbReference type="Rhea" id="RHEA:71759"/>
        <dbReference type="ChEBI" id="CHEBI:16810"/>
        <dbReference type="ChEBI" id="CHEBI:36165"/>
    </reaction>
</comment>
<sequence>MSATPTQPINTNALNASPSTPAVLVAPQPHQHALPPKEISALKRAALQVMAGGSAGFVEVCIMQPLDVVKTRMQLQTTSKAAGEAHYNGVFDCFAKMYRQEGLFSFWKGILPPVIAETPKRAIKFVCFEQTKPLFMFGAPAPTPLTFSLAGLTAGIIEAIAVNPFEVVKVAQQADRSKMKEAASTWSVARRIVQTDGFGFSGLNKGVTATMGRNGVFNMVYFGFYHSVKNSVPAFEDNTKEFFRKVLIGFTSGTLACFVNIPFDVAKSRIQGPQPQAGVIKYKGTFRSIGIVYREEGFRALYKGLVPKVMRLGPGGAIMLLVFEYAYEFLQHKFA</sequence>
<evidence type="ECO:0000256" key="16">
    <source>
        <dbReference type="ARBA" id="ARBA00048303"/>
    </source>
</evidence>
<comment type="subcellular location">
    <subcellularLocation>
        <location evidence="1">Mitochondrion inner membrane</location>
        <topology evidence="1">Multi-pass membrane protein</topology>
    </subcellularLocation>
</comment>
<organism evidence="22">
    <name type="scientific">Ceratitis capitata</name>
    <name type="common">Mediterranean fruit fly</name>
    <name type="synonym">Tephritis capitata</name>
    <dbReference type="NCBI Taxonomy" id="7213"/>
    <lineage>
        <taxon>Eukaryota</taxon>
        <taxon>Metazoa</taxon>
        <taxon>Ecdysozoa</taxon>
        <taxon>Arthropoda</taxon>
        <taxon>Hexapoda</taxon>
        <taxon>Insecta</taxon>
        <taxon>Pterygota</taxon>
        <taxon>Neoptera</taxon>
        <taxon>Endopterygota</taxon>
        <taxon>Diptera</taxon>
        <taxon>Brachycera</taxon>
        <taxon>Muscomorpha</taxon>
        <taxon>Tephritoidea</taxon>
        <taxon>Tephritidae</taxon>
        <taxon>Ceratitis</taxon>
        <taxon>Ceratitis</taxon>
    </lineage>
</organism>
<evidence type="ECO:0000256" key="9">
    <source>
        <dbReference type="ARBA" id="ARBA00023136"/>
    </source>
</evidence>
<evidence type="ECO:0000256" key="19">
    <source>
        <dbReference type="ARBA" id="ARBA00048998"/>
    </source>
</evidence>
<evidence type="ECO:0000256" key="15">
    <source>
        <dbReference type="ARBA" id="ARBA00048003"/>
    </source>
</evidence>
<comment type="catalytic activity">
    <reaction evidence="19">
        <text>hexanedioate(in) + 2-oxoglutarate(out) = hexanedioate(out) + 2-oxoglutarate(in)</text>
        <dbReference type="Rhea" id="RHEA:71743"/>
        <dbReference type="ChEBI" id="CHEBI:16810"/>
        <dbReference type="ChEBI" id="CHEBI:17128"/>
    </reaction>
</comment>
<evidence type="ECO:0000256" key="13">
    <source>
        <dbReference type="ARBA" id="ARBA00046087"/>
    </source>
</evidence>
<evidence type="ECO:0000256" key="12">
    <source>
        <dbReference type="ARBA" id="ARBA00041874"/>
    </source>
</evidence>
<dbReference type="InterPro" id="IPR051752">
    <property type="entry name" value="Mito_2-oxodicarb_carrier"/>
</dbReference>
<evidence type="ECO:0000256" key="14">
    <source>
        <dbReference type="ARBA" id="ARBA00047537"/>
    </source>
</evidence>
<dbReference type="PANTHER" id="PTHR46356">
    <property type="entry name" value="MITOCHONDRIAL 2-OXODICARBOXYLATE CARRIER"/>
    <property type="match status" value="1"/>
</dbReference>
<evidence type="ECO:0000256" key="21">
    <source>
        <dbReference type="RuleBase" id="RU000488"/>
    </source>
</evidence>
<evidence type="ECO:0000256" key="8">
    <source>
        <dbReference type="ARBA" id="ARBA00023128"/>
    </source>
</evidence>
<dbReference type="InterPro" id="IPR023395">
    <property type="entry name" value="MCP_dom_sf"/>
</dbReference>
<evidence type="ECO:0000256" key="1">
    <source>
        <dbReference type="ARBA" id="ARBA00004448"/>
    </source>
</evidence>
<gene>
    <name evidence="22" type="primary">ODC</name>
</gene>
<dbReference type="EMBL" id="GAMC01014480">
    <property type="protein sequence ID" value="JAB92075.1"/>
    <property type="molecule type" value="mRNA"/>
</dbReference>
<protein>
    <recommendedName>
        <fullName evidence="11">Mitochondrial 2-oxodicarboxylate carrier</fullName>
    </recommendedName>
    <alternativeName>
        <fullName evidence="12">Solute carrier family 25 member 21</fullName>
    </alternativeName>
</protein>
<evidence type="ECO:0000256" key="10">
    <source>
        <dbReference type="ARBA" id="ARBA00036018"/>
    </source>
</evidence>
<dbReference type="GO" id="GO:0005743">
    <property type="term" value="C:mitochondrial inner membrane"/>
    <property type="evidence" value="ECO:0007669"/>
    <property type="project" value="UniProtKB-SubCell"/>
</dbReference>
<dbReference type="InterPro" id="IPR018108">
    <property type="entry name" value="MCP_transmembrane"/>
</dbReference>
<keyword evidence="7" id="KW-1133">Transmembrane helix</keyword>
<evidence type="ECO:0000256" key="2">
    <source>
        <dbReference type="ARBA" id="ARBA00006375"/>
    </source>
</evidence>
<evidence type="ECO:0000256" key="20">
    <source>
        <dbReference type="PROSITE-ProRule" id="PRU00282"/>
    </source>
</evidence>
<comment type="catalytic activity">
    <reaction evidence="18">
        <text>glutarate(in) + 2-oxoglutarate(out) = glutarate(out) + 2-oxoglutarate(in)</text>
        <dbReference type="Rhea" id="RHEA:71751"/>
        <dbReference type="ChEBI" id="CHEBI:16810"/>
        <dbReference type="ChEBI" id="CHEBI:30921"/>
    </reaction>
</comment>
<keyword evidence="4 20" id="KW-0812">Transmembrane</keyword>
<comment type="similarity">
    <text evidence="2 21">Belongs to the mitochondrial carrier (TC 2.A.29) family.</text>
</comment>
<feature type="repeat" description="Solcar" evidence="20">
    <location>
        <begin position="240"/>
        <end position="329"/>
    </location>
</feature>
<comment type="function">
    <text evidence="13">Transports dicarboxylates across the inner membranes of mitochondria by a counter-exchange mechanism. Can transport 2-oxoadipate (2-oxohexanedioate), 2-oxoglutarate, adipate (hexanedioate), glutarate, and to a lesser extent, pimelate (heptanedioate), 2-oxopimelate (2-oxoheptanedioate), 2-aminoadipate (2-aminohexanedioate), oxaloacetate, and citrate. Plays a central role in catabolism of lysine, hydroxylysine, and tryptophan, by transporting common metabolite intermediates (such as 2-oxoadipate) into the mitochondria, where it is converted into acetyl-CoA and can enter the citric acid (TCA) cycle.</text>
</comment>
<evidence type="ECO:0000256" key="6">
    <source>
        <dbReference type="ARBA" id="ARBA00022792"/>
    </source>
</evidence>
<feature type="repeat" description="Solcar" evidence="20">
    <location>
        <begin position="142"/>
        <end position="231"/>
    </location>
</feature>
<evidence type="ECO:0000256" key="11">
    <source>
        <dbReference type="ARBA" id="ARBA00039747"/>
    </source>
</evidence>
<feature type="repeat" description="Solcar" evidence="20">
    <location>
        <begin position="43"/>
        <end position="134"/>
    </location>
</feature>
<evidence type="ECO:0000313" key="22">
    <source>
        <dbReference type="EMBL" id="JAB92075.1"/>
    </source>
</evidence>
<dbReference type="KEGG" id="ccat:101450256"/>
<keyword evidence="3 21" id="KW-0813">Transport</keyword>
<keyword evidence="9 20" id="KW-0472">Membrane</keyword>
<reference evidence="22" key="1">
    <citation type="submission" date="2013-07" db="EMBL/GenBank/DDBJ databases">
        <authorList>
            <person name="Geib S."/>
        </authorList>
    </citation>
    <scope>NUCLEOTIDE SEQUENCE</scope>
</reference>
<dbReference type="Gene3D" id="1.50.40.10">
    <property type="entry name" value="Mitochondrial carrier domain"/>
    <property type="match status" value="1"/>
</dbReference>
<evidence type="ECO:0000256" key="4">
    <source>
        <dbReference type="ARBA" id="ARBA00022692"/>
    </source>
</evidence>
<comment type="catalytic activity">
    <reaction evidence="16">
        <text>L-2-aminoadipate(in) + 2-oxoglutarate(out) = L-2-aminoadipate(out) + 2-oxoglutarate(in)</text>
        <dbReference type="Rhea" id="RHEA:71747"/>
        <dbReference type="ChEBI" id="CHEBI:16810"/>
        <dbReference type="ChEBI" id="CHEBI:58672"/>
    </reaction>
</comment>
<keyword evidence="6" id="KW-0999">Mitochondrion inner membrane</keyword>
<reference evidence="22" key="2">
    <citation type="journal article" date="2014" name="BMC Genomics">
        <title>A genomic perspective to assessing quality of mass-reared SIT flies used in Mediterranean fruit fly (Ceratitis capitata) eradication in California.</title>
        <authorList>
            <person name="Calla B."/>
            <person name="Hall B."/>
            <person name="Hou S."/>
            <person name="Geib S.M."/>
        </authorList>
    </citation>
    <scope>NUCLEOTIDE SEQUENCE</scope>
</reference>
<keyword evidence="8" id="KW-0496">Mitochondrion</keyword>
<dbReference type="SUPFAM" id="SSF103506">
    <property type="entry name" value="Mitochondrial carrier"/>
    <property type="match status" value="1"/>
</dbReference>
<dbReference type="OrthoDB" id="434783at2759"/>
<comment type="catalytic activity">
    <reaction evidence="15">
        <text>citrate(in) + 2-oxoglutarate(out) = citrate(out) + 2-oxoglutarate(in)</text>
        <dbReference type="Rhea" id="RHEA:71763"/>
        <dbReference type="ChEBI" id="CHEBI:16810"/>
        <dbReference type="ChEBI" id="CHEBI:16947"/>
    </reaction>
</comment>